<organism evidence="2">
    <name type="scientific">Candidatus Thiocaldithrix dubininis</name>
    <dbReference type="NCBI Taxonomy" id="3080823"/>
    <lineage>
        <taxon>Bacteria</taxon>
        <taxon>Pseudomonadati</taxon>
        <taxon>Pseudomonadota</taxon>
        <taxon>Gammaproteobacteria</taxon>
        <taxon>Thiotrichales</taxon>
        <taxon>Thiotrichaceae</taxon>
        <taxon>Candidatus Thiocaldithrix</taxon>
    </lineage>
</organism>
<proteinExistence type="predicted"/>
<dbReference type="AlphaFoldDB" id="A0AA95KFD9"/>
<dbReference type="Pfam" id="PF13749">
    <property type="entry name" value="HATPase_c_4"/>
    <property type="match status" value="1"/>
</dbReference>
<dbReference type="EMBL" id="CP124755">
    <property type="protein sequence ID" value="WGZ90856.1"/>
    <property type="molecule type" value="Genomic_DNA"/>
</dbReference>
<dbReference type="Gene3D" id="3.30.565.60">
    <property type="match status" value="1"/>
</dbReference>
<dbReference type="Pfam" id="PF04326">
    <property type="entry name" value="SLFN_AlbA_2"/>
    <property type="match status" value="1"/>
</dbReference>
<keyword evidence="2" id="KW-0547">Nucleotide-binding</keyword>
<protein>
    <submittedName>
        <fullName evidence="2">ATP-binding protein</fullName>
    </submittedName>
</protein>
<dbReference type="PANTHER" id="PTHR30595">
    <property type="entry name" value="GLPR-RELATED TRANSCRIPTIONAL REPRESSOR"/>
    <property type="match status" value="1"/>
</dbReference>
<evidence type="ECO:0000259" key="1">
    <source>
        <dbReference type="Pfam" id="PF04326"/>
    </source>
</evidence>
<dbReference type="InterPro" id="IPR007421">
    <property type="entry name" value="Schlafen_AlbA_2_dom"/>
</dbReference>
<sequence>MDSRQTMREHQRYLALIDDLCKKSAENNLVEFKENNYDKELIGKLCSALSNAARIDNADFAYVLWGIRNSDHEIIGTQFNPDEKTVGNQVFQFWLSQLLNPSIAFAFRTVEHPSGKIVILEIPAATSAPVEFGGTAYIRIGSATPKLSDYPDRFRRLIDNMRPYTWEKGIAKSFVTDDEVLELLDYPAYFKLTKQRLPDNRVGIFERLQADQLIFHDVGGYWNISNMGAILFANNLEQFDSSLSRKAVRLIAYDGKNKAATVKHRRDMKKGYANGFEDLINYINTLLPQNEHIGAAFRQVQRLFPEVAIRELIPNALIHQDMTIRGSGPQIELFSDRLEITNPGASLIQPDRMIDLPPRSRNEALASLMRRMDICEEQGSGLDKAIINIELFQLPAPKFLSTDSAMQVILYSPRPFADMTPAERVRACYQHAVIKYLSGERMKNSSLCERFGIESKNAAQASSVIKLALEEGKIKVADTEHPRAGYIPSWA</sequence>
<dbReference type="GO" id="GO:0005524">
    <property type="term" value="F:ATP binding"/>
    <property type="evidence" value="ECO:0007669"/>
    <property type="project" value="UniProtKB-KW"/>
</dbReference>
<dbReference type="Proteomes" id="UP001300672">
    <property type="component" value="Chromosome"/>
</dbReference>
<evidence type="ECO:0000313" key="2">
    <source>
        <dbReference type="EMBL" id="WGZ90856.1"/>
    </source>
</evidence>
<dbReference type="InterPro" id="IPR038475">
    <property type="entry name" value="RecG_C_sf"/>
</dbReference>
<dbReference type="Gene3D" id="3.30.950.30">
    <property type="entry name" value="Schlafen, AAA domain"/>
    <property type="match status" value="1"/>
</dbReference>
<dbReference type="InterPro" id="IPR038461">
    <property type="entry name" value="Schlafen_AlbA_2_dom_sf"/>
</dbReference>
<gene>
    <name evidence="2" type="ORF">QJT80_15440</name>
</gene>
<feature type="domain" description="Schlafen AlbA-2" evidence="1">
    <location>
        <begin position="26"/>
        <end position="146"/>
    </location>
</feature>
<name>A0AA95KFD9_9GAMM</name>
<reference evidence="2" key="1">
    <citation type="journal article" date="2023" name="Int. J. Mol. Sci.">
        <title>Metagenomics Revealed a New Genus 'Candidatus Thiocaldithrix dubininis' gen. nov., sp. nov. and a New Species 'Candidatus Thiothrix putei' sp. nov. in the Family Thiotrichaceae, Some Members of Which Have Traits of Both Na+- and H+-Motive Energetics.</title>
        <authorList>
            <person name="Ravin N.V."/>
            <person name="Muntyan M.S."/>
            <person name="Smolyakov D.D."/>
            <person name="Rudenko T.S."/>
            <person name="Beletsky A.V."/>
            <person name="Mardanov A.V."/>
            <person name="Grabovich M.Y."/>
        </authorList>
    </citation>
    <scope>NUCLEOTIDE SEQUENCE</scope>
    <source>
        <strain evidence="2">GKL-01</strain>
    </source>
</reference>
<dbReference type="KEGG" id="tdu:QJT80_15440"/>
<accession>A0AA95KFD9</accession>
<reference evidence="2" key="2">
    <citation type="submission" date="2023-04" db="EMBL/GenBank/DDBJ databases">
        <authorList>
            <person name="Beletskiy A.V."/>
            <person name="Mardanov A.V."/>
            <person name="Ravin N.V."/>
        </authorList>
    </citation>
    <scope>NUCLEOTIDE SEQUENCE</scope>
    <source>
        <strain evidence="2">GKL-01</strain>
    </source>
</reference>
<dbReference type="PANTHER" id="PTHR30595:SF6">
    <property type="entry name" value="SCHLAFEN ALBA-2 DOMAIN-CONTAINING PROTEIN"/>
    <property type="match status" value="1"/>
</dbReference>
<keyword evidence="2" id="KW-0067">ATP-binding</keyword>